<dbReference type="KEGG" id="plon:Pla110_37120"/>
<reference evidence="2 3" key="1">
    <citation type="submission" date="2019-02" db="EMBL/GenBank/DDBJ databases">
        <title>Deep-cultivation of Planctomycetes and their phenomic and genomic characterization uncovers novel biology.</title>
        <authorList>
            <person name="Wiegand S."/>
            <person name="Jogler M."/>
            <person name="Boedeker C."/>
            <person name="Pinto D."/>
            <person name="Vollmers J."/>
            <person name="Rivas-Marin E."/>
            <person name="Kohn T."/>
            <person name="Peeters S.H."/>
            <person name="Heuer A."/>
            <person name="Rast P."/>
            <person name="Oberbeckmann S."/>
            <person name="Bunk B."/>
            <person name="Jeske O."/>
            <person name="Meyerdierks A."/>
            <person name="Storesund J.E."/>
            <person name="Kallscheuer N."/>
            <person name="Luecker S."/>
            <person name="Lage O.M."/>
            <person name="Pohl T."/>
            <person name="Merkel B.J."/>
            <person name="Hornburger P."/>
            <person name="Mueller R.-W."/>
            <person name="Bruemmer F."/>
            <person name="Labrenz M."/>
            <person name="Spormann A.M."/>
            <person name="Op den Camp H."/>
            <person name="Overmann J."/>
            <person name="Amann R."/>
            <person name="Jetten M.S.M."/>
            <person name="Mascher T."/>
            <person name="Medema M.H."/>
            <person name="Devos D.P."/>
            <person name="Kaster A.-K."/>
            <person name="Ovreas L."/>
            <person name="Rohde M."/>
            <person name="Galperin M.Y."/>
            <person name="Jogler C."/>
        </authorList>
    </citation>
    <scope>NUCLEOTIDE SEQUENCE [LARGE SCALE GENOMIC DNA]</scope>
    <source>
        <strain evidence="2 3">Pla110</strain>
    </source>
</reference>
<dbReference type="AlphaFoldDB" id="A0A518CRX3"/>
<dbReference type="PANTHER" id="PTHR42782">
    <property type="entry name" value="SI:CH73-314G15.3"/>
    <property type="match status" value="1"/>
</dbReference>
<dbReference type="InterPro" id="IPR007402">
    <property type="entry name" value="DUF455"/>
</dbReference>
<evidence type="ECO:0000313" key="2">
    <source>
        <dbReference type="EMBL" id="QDU81960.1"/>
    </source>
</evidence>
<dbReference type="SUPFAM" id="SSF47240">
    <property type="entry name" value="Ferritin-like"/>
    <property type="match status" value="1"/>
</dbReference>
<gene>
    <name evidence="2" type="ORF">Pla110_37120</name>
</gene>
<evidence type="ECO:0008006" key="4">
    <source>
        <dbReference type="Google" id="ProtNLM"/>
    </source>
</evidence>
<name>A0A518CRX3_9PLAN</name>
<sequence length="267" mass="30615">MEIRHFAERVLLSDSLEEKLRPVEEPFTDEHPGDPLRVEEPTRPANLQFAPRRSAPSMPHPLSFKDQQKRAVAHHIMANHELQALEVMAYMLLAFPEAPTEFRLGMTTVMADEQRHTRMHQVRGAALGIKFGDLPVNCYIWKKALSFENELDYLAGLPLTFEGRNLDHTIEFETFFLEAGDPKSAAMMRQIHKDEIGHVSFGIEWLRKMKAPGDSDWEAFCKHLHWPLRPFKAKGDTFQDEARRAAGLSDEFIQQLRESGPDTGVDE</sequence>
<dbReference type="OrthoDB" id="9778629at2"/>
<dbReference type="Pfam" id="PF04305">
    <property type="entry name" value="DUF455"/>
    <property type="match status" value="1"/>
</dbReference>
<dbReference type="Proteomes" id="UP000317178">
    <property type="component" value="Chromosome"/>
</dbReference>
<protein>
    <recommendedName>
        <fullName evidence="4">DUF455 domain-containing protein</fullName>
    </recommendedName>
</protein>
<dbReference type="RefSeq" id="WP_144997739.1">
    <property type="nucleotide sequence ID" value="NZ_CP036281.1"/>
</dbReference>
<evidence type="ECO:0000313" key="3">
    <source>
        <dbReference type="Proteomes" id="UP000317178"/>
    </source>
</evidence>
<dbReference type="CDD" id="cd00657">
    <property type="entry name" value="Ferritin_like"/>
    <property type="match status" value="1"/>
</dbReference>
<proteinExistence type="predicted"/>
<organism evidence="2 3">
    <name type="scientific">Polystyrenella longa</name>
    <dbReference type="NCBI Taxonomy" id="2528007"/>
    <lineage>
        <taxon>Bacteria</taxon>
        <taxon>Pseudomonadati</taxon>
        <taxon>Planctomycetota</taxon>
        <taxon>Planctomycetia</taxon>
        <taxon>Planctomycetales</taxon>
        <taxon>Planctomycetaceae</taxon>
        <taxon>Polystyrenella</taxon>
    </lineage>
</organism>
<dbReference type="InterPro" id="IPR009078">
    <property type="entry name" value="Ferritin-like_SF"/>
</dbReference>
<keyword evidence="3" id="KW-1185">Reference proteome</keyword>
<dbReference type="EMBL" id="CP036281">
    <property type="protein sequence ID" value="QDU81960.1"/>
    <property type="molecule type" value="Genomic_DNA"/>
</dbReference>
<feature type="region of interest" description="Disordered" evidence="1">
    <location>
        <begin position="21"/>
        <end position="40"/>
    </location>
</feature>
<evidence type="ECO:0000256" key="1">
    <source>
        <dbReference type="SAM" id="MobiDB-lite"/>
    </source>
</evidence>
<accession>A0A518CRX3</accession>
<dbReference type="PANTHER" id="PTHR42782:SF2">
    <property type="entry name" value="3-OXOACYL-[ACYL-CARRIER-PROTEIN] SYNTHASE-LIKE PROTEIN"/>
    <property type="match status" value="1"/>
</dbReference>